<evidence type="ECO:0000313" key="1">
    <source>
        <dbReference type="EMBL" id="KUM69906.1"/>
    </source>
</evidence>
<gene>
    <name evidence="1" type="ORF">AQI70_30160</name>
</gene>
<accession>A0A117NYV5</accession>
<comment type="caution">
    <text evidence="1">The sequence shown here is derived from an EMBL/GenBank/DDBJ whole genome shotgun (WGS) entry which is preliminary data.</text>
</comment>
<name>A0A117NYV5_9ACTN</name>
<dbReference type="AlphaFoldDB" id="A0A117NYV5"/>
<dbReference type="Proteomes" id="UP000054024">
    <property type="component" value="Unassembled WGS sequence"/>
</dbReference>
<evidence type="ECO:0000313" key="2">
    <source>
        <dbReference type="Proteomes" id="UP000054024"/>
    </source>
</evidence>
<reference evidence="1 2" key="1">
    <citation type="submission" date="2015-10" db="EMBL/GenBank/DDBJ databases">
        <title>Draft genome sequence of Streptomyces curacoi DSM 40107, type strain for the species Streptomyces curacoi.</title>
        <authorList>
            <person name="Ruckert C."/>
            <person name="Winkler A."/>
            <person name="Kalinowski J."/>
            <person name="Kampfer P."/>
            <person name="Glaeser S."/>
        </authorList>
    </citation>
    <scope>NUCLEOTIDE SEQUENCE [LARGE SCALE GENOMIC DNA]</scope>
    <source>
        <strain evidence="1 2">DSM 40107</strain>
    </source>
</reference>
<organism evidence="1 2">
    <name type="scientific">Streptomyces curacoi</name>
    <dbReference type="NCBI Taxonomy" id="146536"/>
    <lineage>
        <taxon>Bacteria</taxon>
        <taxon>Bacillati</taxon>
        <taxon>Actinomycetota</taxon>
        <taxon>Actinomycetes</taxon>
        <taxon>Kitasatosporales</taxon>
        <taxon>Streptomycetaceae</taxon>
        <taxon>Streptomyces</taxon>
    </lineage>
</organism>
<sequence length="110" mass="11906">MDRAIEPTELTAAAAPERLGEYLAGLAPPHTHHDHGPAKTVRTTEFEGHRIVVTTTYEVTVDGKPLNVQLHVDDDGTLSCHGLPSYQFASALDSIRALIANFPEDFEGGE</sequence>
<dbReference type="EMBL" id="LMWJ01000025">
    <property type="protein sequence ID" value="KUM69906.1"/>
    <property type="molecule type" value="Genomic_DNA"/>
</dbReference>
<keyword evidence="2" id="KW-1185">Reference proteome</keyword>
<dbReference type="OrthoDB" id="4235938at2"/>
<proteinExistence type="predicted"/>
<protein>
    <submittedName>
        <fullName evidence="1">Uncharacterized protein</fullName>
    </submittedName>
</protein>
<dbReference type="RefSeq" id="WP_062155629.1">
    <property type="nucleotide sequence ID" value="NZ_KQ947993.1"/>
</dbReference>